<protein>
    <submittedName>
        <fullName evidence="1">Uncharacterized protein</fullName>
    </submittedName>
</protein>
<dbReference type="RefSeq" id="WP_223419792.1">
    <property type="nucleotide sequence ID" value="NZ_JAIPME010000002.1"/>
</dbReference>
<organism evidence="1 2">
    <name type="scientific">Anaerococcus murdochii</name>
    <dbReference type="NCBI Taxonomy" id="411577"/>
    <lineage>
        <taxon>Bacteria</taxon>
        <taxon>Bacillati</taxon>
        <taxon>Bacillota</taxon>
        <taxon>Tissierellia</taxon>
        <taxon>Tissierellales</taxon>
        <taxon>Peptoniphilaceae</taxon>
        <taxon>Anaerococcus</taxon>
    </lineage>
</organism>
<comment type="caution">
    <text evidence="1">The sequence shown here is derived from an EMBL/GenBank/DDBJ whole genome shotgun (WGS) entry which is preliminary data.</text>
</comment>
<proteinExistence type="predicted"/>
<accession>A0ABS7SZR4</accession>
<keyword evidence="2" id="KW-1185">Reference proteome</keyword>
<dbReference type="EMBL" id="JAIPME010000002">
    <property type="protein sequence ID" value="MBZ2387027.1"/>
    <property type="molecule type" value="Genomic_DNA"/>
</dbReference>
<gene>
    <name evidence="1" type="ORF">K8P03_06995</name>
</gene>
<name>A0ABS7SZR4_9FIRM</name>
<evidence type="ECO:0000313" key="1">
    <source>
        <dbReference type="EMBL" id="MBZ2387027.1"/>
    </source>
</evidence>
<sequence>MKIMKFTLFSKNAQTGKDISSIGLDEKEDLYQKNSEFLVNSIRKSSNLVEITLKEFSNE</sequence>
<evidence type="ECO:0000313" key="2">
    <source>
        <dbReference type="Proteomes" id="UP000734271"/>
    </source>
</evidence>
<dbReference type="Proteomes" id="UP000734271">
    <property type="component" value="Unassembled WGS sequence"/>
</dbReference>
<reference evidence="1 2" key="1">
    <citation type="submission" date="2021-08" db="EMBL/GenBank/DDBJ databases">
        <title>FDA dAtabase for Regulatory Grade micrObial Sequences (FDA-ARGOS): Supporting development and validation of Infectious Disease Dx tests.</title>
        <authorList>
            <person name="Sproer C."/>
            <person name="Gronow S."/>
            <person name="Severitt S."/>
            <person name="Schroder I."/>
            <person name="Tallon L."/>
            <person name="Sadzewicz L."/>
            <person name="Zhao X."/>
            <person name="Boylan J."/>
            <person name="Ott S."/>
            <person name="Bowen H."/>
            <person name="Vavikolanu K."/>
            <person name="Hazen T."/>
            <person name="Aluvathingal J."/>
            <person name="Nadendla S."/>
            <person name="Lowell S."/>
            <person name="Myers T."/>
            <person name="Yan Y."/>
            <person name="Sichtig H."/>
        </authorList>
    </citation>
    <scope>NUCLEOTIDE SEQUENCE [LARGE SCALE GENOMIC DNA]</scope>
    <source>
        <strain evidence="1 2">FDAARGOS_1460</strain>
    </source>
</reference>